<dbReference type="RefSeq" id="WP_222578045.1">
    <property type="nucleotide sequence ID" value="NZ_JAHVHU010000001.1"/>
</dbReference>
<dbReference type="Gene3D" id="3.40.30.10">
    <property type="entry name" value="Glutaredoxin"/>
    <property type="match status" value="1"/>
</dbReference>
<feature type="domain" description="Thioredoxin" evidence="1">
    <location>
        <begin position="9"/>
        <end position="133"/>
    </location>
</feature>
<comment type="caution">
    <text evidence="2">The sequence shown here is derived from an EMBL/GenBank/DDBJ whole genome shotgun (WGS) entry which is preliminary data.</text>
</comment>
<dbReference type="PROSITE" id="PS51352">
    <property type="entry name" value="THIOREDOXIN_2"/>
    <property type="match status" value="1"/>
</dbReference>
<dbReference type="EMBL" id="JAHVHU010000001">
    <property type="protein sequence ID" value="MBY5956521.1"/>
    <property type="molecule type" value="Genomic_DNA"/>
</dbReference>
<keyword evidence="3" id="KW-1185">Reference proteome</keyword>
<dbReference type="InterPro" id="IPR013766">
    <property type="entry name" value="Thioredoxin_domain"/>
</dbReference>
<dbReference type="AlphaFoldDB" id="A0A953HU71"/>
<dbReference type="InterPro" id="IPR036249">
    <property type="entry name" value="Thioredoxin-like_sf"/>
</dbReference>
<dbReference type="PANTHER" id="PTHR43601">
    <property type="entry name" value="THIOREDOXIN, MITOCHONDRIAL"/>
    <property type="match status" value="1"/>
</dbReference>
<accession>A0A953HU71</accession>
<dbReference type="Proteomes" id="UP000753961">
    <property type="component" value="Unassembled WGS sequence"/>
</dbReference>
<dbReference type="GO" id="GO:0045454">
    <property type="term" value="P:cell redox homeostasis"/>
    <property type="evidence" value="ECO:0007669"/>
    <property type="project" value="TreeGrafter"/>
</dbReference>
<evidence type="ECO:0000313" key="2">
    <source>
        <dbReference type="EMBL" id="MBY5956521.1"/>
    </source>
</evidence>
<organism evidence="2 3">
    <name type="scientific">Membranihabitans marinus</name>
    <dbReference type="NCBI Taxonomy" id="1227546"/>
    <lineage>
        <taxon>Bacteria</taxon>
        <taxon>Pseudomonadati</taxon>
        <taxon>Bacteroidota</taxon>
        <taxon>Saprospiria</taxon>
        <taxon>Saprospirales</taxon>
        <taxon>Saprospiraceae</taxon>
        <taxon>Membranihabitans</taxon>
    </lineage>
</organism>
<dbReference type="SUPFAM" id="SSF52833">
    <property type="entry name" value="Thioredoxin-like"/>
    <property type="match status" value="1"/>
</dbReference>
<dbReference type="Pfam" id="PF00085">
    <property type="entry name" value="Thioredoxin"/>
    <property type="match status" value="1"/>
</dbReference>
<gene>
    <name evidence="2" type="ORF">KUV50_00135</name>
</gene>
<proteinExistence type="predicted"/>
<evidence type="ECO:0000313" key="3">
    <source>
        <dbReference type="Proteomes" id="UP000753961"/>
    </source>
</evidence>
<dbReference type="PANTHER" id="PTHR43601:SF3">
    <property type="entry name" value="THIOREDOXIN, MITOCHONDRIAL"/>
    <property type="match status" value="1"/>
</dbReference>
<evidence type="ECO:0000259" key="1">
    <source>
        <dbReference type="PROSITE" id="PS51352"/>
    </source>
</evidence>
<sequence length="391" mass="44495">MKSILFTLFIIGFSTQLFGQIEFRDGTWDDLLEMSKAEDKLIFVDAYAVWCGPCKRMSKEVFTQASVGDFFNENFINAKIDMEKGEGPSIQRKYGVTAYPTLLFITPDGDLLHKARGYQPADRLINNGKIALSKTNKADEFATRYDEGERDPAFVLEYIQQLNKADKPTESIALQYFQEQKEVEVPLKARIAFEALKNMDSQLLQYVMEGKATIKENYDQSVIDEKLVAAAESTINTAVEFNAPSVFHQMVSSLEQMELSPALLQSVERKYYAQTEDESAFLESIKTSLESESADPGALAMEIYQAFPNSKSMLEYGREIFDRNFAKNMTVENYVTGLSLAIGLEDFVYMEQIFETMKMKPNPNPQEKRQVEALYQKAKSFLTRQLKPQGN</sequence>
<protein>
    <submittedName>
        <fullName evidence="2">DUF255 domain-containing protein</fullName>
    </submittedName>
</protein>
<name>A0A953HU71_9BACT</name>
<reference evidence="2" key="1">
    <citation type="submission" date="2021-06" db="EMBL/GenBank/DDBJ databases">
        <title>44 bacteria genomes isolated from Dapeng, Shenzhen.</title>
        <authorList>
            <person name="Zheng W."/>
            <person name="Yu S."/>
            <person name="Huang Y."/>
        </authorList>
    </citation>
    <scope>NUCLEOTIDE SEQUENCE</scope>
    <source>
        <strain evidence="2">DP5N28-2</strain>
    </source>
</reference>